<dbReference type="Gene3D" id="2.60.120.260">
    <property type="entry name" value="Galactose-binding domain-like"/>
    <property type="match status" value="1"/>
</dbReference>
<dbReference type="PROSITE" id="PS50093">
    <property type="entry name" value="PKD"/>
    <property type="match status" value="1"/>
</dbReference>
<protein>
    <recommendedName>
        <fullName evidence="2">PKD domain-containing protein</fullName>
    </recommendedName>
</protein>
<evidence type="ECO:0000313" key="3">
    <source>
        <dbReference type="EMBL" id="GGO64407.1"/>
    </source>
</evidence>
<keyword evidence="1" id="KW-0732">Signal</keyword>
<dbReference type="SUPFAM" id="SSF49785">
    <property type="entry name" value="Galactose-binding domain-like"/>
    <property type="match status" value="1"/>
</dbReference>
<organism evidence="3 4">
    <name type="scientific">Bowmanella pacifica</name>
    <dbReference type="NCBI Taxonomy" id="502051"/>
    <lineage>
        <taxon>Bacteria</taxon>
        <taxon>Pseudomonadati</taxon>
        <taxon>Pseudomonadota</taxon>
        <taxon>Gammaproteobacteria</taxon>
        <taxon>Alteromonadales</taxon>
        <taxon>Alteromonadaceae</taxon>
        <taxon>Bowmanella</taxon>
    </lineage>
</organism>
<reference evidence="3" key="2">
    <citation type="submission" date="2020-09" db="EMBL/GenBank/DDBJ databases">
        <authorList>
            <person name="Sun Q."/>
            <person name="Zhou Y."/>
        </authorList>
    </citation>
    <scope>NUCLEOTIDE SEQUENCE</scope>
    <source>
        <strain evidence="3">CGMCC 1.7086</strain>
    </source>
</reference>
<reference evidence="3" key="1">
    <citation type="journal article" date="2014" name="Int. J. Syst. Evol. Microbiol.">
        <title>Complete genome sequence of Corynebacterium casei LMG S-19264T (=DSM 44701T), isolated from a smear-ripened cheese.</title>
        <authorList>
            <consortium name="US DOE Joint Genome Institute (JGI-PGF)"/>
            <person name="Walter F."/>
            <person name="Albersmeier A."/>
            <person name="Kalinowski J."/>
            <person name="Ruckert C."/>
        </authorList>
    </citation>
    <scope>NUCLEOTIDE SEQUENCE</scope>
    <source>
        <strain evidence="3">CGMCC 1.7086</strain>
    </source>
</reference>
<gene>
    <name evidence="3" type="ORF">GCM10010982_03730</name>
</gene>
<dbReference type="InterPro" id="IPR013783">
    <property type="entry name" value="Ig-like_fold"/>
</dbReference>
<evidence type="ECO:0000256" key="1">
    <source>
        <dbReference type="SAM" id="SignalP"/>
    </source>
</evidence>
<proteinExistence type="predicted"/>
<name>A0A917YU76_9ALTE</name>
<dbReference type="PANTHER" id="PTHR33321">
    <property type="match status" value="1"/>
</dbReference>
<dbReference type="InterPro" id="IPR007541">
    <property type="entry name" value="Uncharacterised_BSP"/>
</dbReference>
<dbReference type="PROSITE" id="PS51257">
    <property type="entry name" value="PROKAR_LIPOPROTEIN"/>
    <property type="match status" value="1"/>
</dbReference>
<evidence type="ECO:0000313" key="4">
    <source>
        <dbReference type="Proteomes" id="UP000606935"/>
    </source>
</evidence>
<accession>A0A917YU76</accession>
<comment type="caution">
    <text evidence="3">The sequence shown here is derived from an EMBL/GenBank/DDBJ whole genome shotgun (WGS) entry which is preliminary data.</text>
</comment>
<dbReference type="PANTHER" id="PTHR33321:SF12">
    <property type="entry name" value="PLANT BASIC SECRETORY PROTEIN (BSP) FAMILY PROTEIN"/>
    <property type="match status" value="1"/>
</dbReference>
<sequence>MTIKPLVLLTPWLLISACSTVNTAPDVLRDITMSGGNITGQYPTFIDGEGVGELFDDSLLSKYLSKQKSAWVQFESPQSEVVRAYSLTSANDAPARDPVSWSLLASQDGDSWQVLHRVEQHRFDGRTQTSRFELDNQQAFRFYRLDMTQGGKTPWGDEYLQLADIGLYASTKLPLAGFTQSQKIIAPGEVLTLTSTSKNAPTAFTWYTPGGVQRGSGEQIQVSYTQPGVYGVNLQTQNRHGSDFTERPFAVKVLDSTKPWLGFKPPQVTINFEDQSSEGAKRLMRLMPDLEADINAVTHQLVKRLYKHFAEVPDFEQVEFQLKWMDTLAYRAGSDKKMVIAFSSKYITERLKDQADEQVRYELLGVLWHELVHGYQLMPLNRSYGGDPGVHAYIEGVADLVRIQAGYHKTRSPKRSDSWLGGYTNTGFFLNYLATTYEPDFAYKFNQSALTLDDWSFEKAIQSIIGKPIDILWAEYQQSLPNS</sequence>
<feature type="signal peptide" evidence="1">
    <location>
        <begin position="1"/>
        <end position="23"/>
    </location>
</feature>
<dbReference type="InterPro" id="IPR008979">
    <property type="entry name" value="Galactose-bd-like_sf"/>
</dbReference>
<dbReference type="Pfam" id="PF04450">
    <property type="entry name" value="BSP"/>
    <property type="match status" value="1"/>
</dbReference>
<evidence type="ECO:0000259" key="2">
    <source>
        <dbReference type="PROSITE" id="PS50093"/>
    </source>
</evidence>
<feature type="domain" description="PKD" evidence="2">
    <location>
        <begin position="174"/>
        <end position="245"/>
    </location>
</feature>
<dbReference type="AlphaFoldDB" id="A0A917YU76"/>
<dbReference type="RefSeq" id="WP_188689480.1">
    <property type="nucleotide sequence ID" value="NZ_BMLS01000001.1"/>
</dbReference>
<keyword evidence="4" id="KW-1185">Reference proteome</keyword>
<dbReference type="Proteomes" id="UP000606935">
    <property type="component" value="Unassembled WGS sequence"/>
</dbReference>
<dbReference type="EMBL" id="BMLS01000001">
    <property type="protein sequence ID" value="GGO64407.1"/>
    <property type="molecule type" value="Genomic_DNA"/>
</dbReference>
<dbReference type="InterPro" id="IPR035986">
    <property type="entry name" value="PKD_dom_sf"/>
</dbReference>
<feature type="chain" id="PRO_5037826319" description="PKD domain-containing protein" evidence="1">
    <location>
        <begin position="24"/>
        <end position="483"/>
    </location>
</feature>
<dbReference type="Gene3D" id="2.60.40.10">
    <property type="entry name" value="Immunoglobulins"/>
    <property type="match status" value="1"/>
</dbReference>
<dbReference type="InterPro" id="IPR000601">
    <property type="entry name" value="PKD_dom"/>
</dbReference>
<dbReference type="SUPFAM" id="SSF49299">
    <property type="entry name" value="PKD domain"/>
    <property type="match status" value="1"/>
</dbReference>